<accession>A0ABP4EB41</accession>
<feature type="compositionally biased region" description="Basic and acidic residues" evidence="1">
    <location>
        <begin position="186"/>
        <end position="199"/>
    </location>
</feature>
<feature type="region of interest" description="Disordered" evidence="1">
    <location>
        <begin position="127"/>
        <end position="199"/>
    </location>
</feature>
<protein>
    <recommendedName>
        <fullName evidence="5">Cell division protein FtsL</fullName>
    </recommendedName>
</protein>
<keyword evidence="4" id="KW-1185">Reference proteome</keyword>
<reference evidence="4" key="1">
    <citation type="journal article" date="2019" name="Int. J. Syst. Evol. Microbiol.">
        <title>The Global Catalogue of Microorganisms (GCM) 10K type strain sequencing project: providing services to taxonomists for standard genome sequencing and annotation.</title>
        <authorList>
            <consortium name="The Broad Institute Genomics Platform"/>
            <consortium name="The Broad Institute Genome Sequencing Center for Infectious Disease"/>
            <person name="Wu L."/>
            <person name="Ma J."/>
        </authorList>
    </citation>
    <scope>NUCLEOTIDE SEQUENCE [LARGE SCALE GENOMIC DNA]</scope>
    <source>
        <strain evidence="4">JCM 13008</strain>
    </source>
</reference>
<keyword evidence="2" id="KW-0472">Membrane</keyword>
<dbReference type="EMBL" id="BAAALG010000003">
    <property type="protein sequence ID" value="GAA1095888.1"/>
    <property type="molecule type" value="Genomic_DNA"/>
</dbReference>
<comment type="caution">
    <text evidence="3">The sequence shown here is derived from an EMBL/GenBank/DDBJ whole genome shotgun (WGS) entry which is preliminary data.</text>
</comment>
<organism evidence="3 4">
    <name type="scientific">Nocardioides dubius</name>
    <dbReference type="NCBI Taxonomy" id="317019"/>
    <lineage>
        <taxon>Bacteria</taxon>
        <taxon>Bacillati</taxon>
        <taxon>Actinomycetota</taxon>
        <taxon>Actinomycetes</taxon>
        <taxon>Propionibacteriales</taxon>
        <taxon>Nocardioidaceae</taxon>
        <taxon>Nocardioides</taxon>
    </lineage>
</organism>
<evidence type="ECO:0000313" key="3">
    <source>
        <dbReference type="EMBL" id="GAA1095888.1"/>
    </source>
</evidence>
<feature type="compositionally biased region" description="Basic and acidic residues" evidence="1">
    <location>
        <begin position="163"/>
        <end position="177"/>
    </location>
</feature>
<name>A0ABP4EB41_9ACTN</name>
<sequence length="199" mass="21700">MNTPLPQSRVRVQRIAEAAVERARLTVVPRVRARTPRVPFVIMVSALLVAGVVGLLMFNTTMQQNSFTSTDLEKQAGQLAAEREGLQMELDALNAPQRIAQRATELGMVQGPAPAFIDLRQGKVTGGAATPADGADSFSIEPPAVQKPKELSPEPTIEYVDPPARERRNRDTARSSADEQSATGRNETETNRRGDRSNR</sequence>
<dbReference type="Proteomes" id="UP001501581">
    <property type="component" value="Unassembled WGS sequence"/>
</dbReference>
<feature type="transmembrane region" description="Helical" evidence="2">
    <location>
        <begin position="38"/>
        <end position="58"/>
    </location>
</feature>
<evidence type="ECO:0000313" key="4">
    <source>
        <dbReference type="Proteomes" id="UP001501581"/>
    </source>
</evidence>
<proteinExistence type="predicted"/>
<keyword evidence="2" id="KW-0812">Transmembrane</keyword>
<gene>
    <name evidence="3" type="ORF">GCM10009668_10270</name>
</gene>
<keyword evidence="2" id="KW-1133">Transmembrane helix</keyword>
<evidence type="ECO:0000256" key="2">
    <source>
        <dbReference type="SAM" id="Phobius"/>
    </source>
</evidence>
<dbReference type="RefSeq" id="WP_343992021.1">
    <property type="nucleotide sequence ID" value="NZ_BAAALG010000003.1"/>
</dbReference>
<evidence type="ECO:0008006" key="5">
    <source>
        <dbReference type="Google" id="ProtNLM"/>
    </source>
</evidence>
<feature type="compositionally biased region" description="Low complexity" evidence="1">
    <location>
        <begin position="127"/>
        <end position="136"/>
    </location>
</feature>
<evidence type="ECO:0000256" key="1">
    <source>
        <dbReference type="SAM" id="MobiDB-lite"/>
    </source>
</evidence>